<dbReference type="Gene3D" id="3.30.110.30">
    <property type="entry name" value="C-terminal domain of ProRS"/>
    <property type="match status" value="1"/>
</dbReference>
<dbReference type="SUPFAM" id="SSF55681">
    <property type="entry name" value="Class II aaRS and biotin synthetases"/>
    <property type="match status" value="1"/>
</dbReference>
<dbReference type="InterPro" id="IPR004154">
    <property type="entry name" value="Anticodon-bd"/>
</dbReference>
<evidence type="ECO:0000256" key="7">
    <source>
        <dbReference type="ARBA" id="ARBA00023146"/>
    </source>
</evidence>
<evidence type="ECO:0000256" key="8">
    <source>
        <dbReference type="ARBA" id="ARBA00029731"/>
    </source>
</evidence>
<dbReference type="Pfam" id="PF00587">
    <property type="entry name" value="tRNA-synt_2b"/>
    <property type="match status" value="1"/>
</dbReference>
<dbReference type="GO" id="GO:0005524">
    <property type="term" value="F:ATP binding"/>
    <property type="evidence" value="ECO:0007669"/>
    <property type="project" value="UniProtKB-KW"/>
</dbReference>
<dbReference type="EMBL" id="BSXU01002864">
    <property type="protein sequence ID" value="GMG39368.1"/>
    <property type="molecule type" value="Genomic_DNA"/>
</dbReference>
<dbReference type="PANTHER" id="PTHR43382:SF2">
    <property type="entry name" value="BIFUNCTIONAL GLUTAMATE_PROLINE--TRNA LIGASE"/>
    <property type="match status" value="1"/>
</dbReference>
<evidence type="ECO:0000256" key="1">
    <source>
        <dbReference type="ARBA" id="ARBA00008226"/>
    </source>
</evidence>
<comment type="similarity">
    <text evidence="1">Belongs to the class-II aminoacyl-tRNA synthetase family.</text>
</comment>
<keyword evidence="12" id="KW-1185">Reference proteome</keyword>
<dbReference type="GO" id="GO:0006433">
    <property type="term" value="P:prolyl-tRNA aminoacylation"/>
    <property type="evidence" value="ECO:0007669"/>
    <property type="project" value="InterPro"/>
</dbReference>
<dbReference type="EC" id="6.1.1.15" evidence="2"/>
<dbReference type="PRINTS" id="PR01046">
    <property type="entry name" value="TRNASYNTHPRO"/>
</dbReference>
<dbReference type="CDD" id="cd00862">
    <property type="entry name" value="ProRS_anticodon_zinc"/>
    <property type="match status" value="1"/>
</dbReference>
<comment type="catalytic activity">
    <reaction evidence="9">
        <text>tRNA(Pro) + L-proline + ATP = L-prolyl-tRNA(Pro) + AMP + diphosphate</text>
        <dbReference type="Rhea" id="RHEA:14305"/>
        <dbReference type="Rhea" id="RHEA-COMP:9700"/>
        <dbReference type="Rhea" id="RHEA-COMP:9702"/>
        <dbReference type="ChEBI" id="CHEBI:30616"/>
        <dbReference type="ChEBI" id="CHEBI:33019"/>
        <dbReference type="ChEBI" id="CHEBI:60039"/>
        <dbReference type="ChEBI" id="CHEBI:78442"/>
        <dbReference type="ChEBI" id="CHEBI:78532"/>
        <dbReference type="ChEBI" id="CHEBI:456215"/>
        <dbReference type="EC" id="6.1.1.15"/>
    </reaction>
</comment>
<protein>
    <recommendedName>
        <fullName evidence="2">proline--tRNA ligase</fullName>
        <ecNumber evidence="2">6.1.1.15</ecNumber>
    </recommendedName>
    <alternativeName>
        <fullName evidence="8">Prolyl-tRNA synthetase</fullName>
    </alternativeName>
</protein>
<dbReference type="AlphaFoldDB" id="A0A9W6YUQ6"/>
<dbReference type="InterPro" id="IPR002314">
    <property type="entry name" value="aa-tRNA-synt_IIb"/>
</dbReference>
<keyword evidence="3" id="KW-0436">Ligase</keyword>
<accession>A0A9W6YUQ6</accession>
<dbReference type="InterPro" id="IPR002316">
    <property type="entry name" value="Pro-tRNA-ligase_IIa"/>
</dbReference>
<keyword evidence="6" id="KW-0648">Protein biosynthesis</keyword>
<dbReference type="SUPFAM" id="SSF52954">
    <property type="entry name" value="Class II aaRS ABD-related"/>
    <property type="match status" value="1"/>
</dbReference>
<proteinExistence type="inferred from homology"/>
<dbReference type="Proteomes" id="UP001165063">
    <property type="component" value="Unassembled WGS sequence"/>
</dbReference>
<dbReference type="InterPro" id="IPR045864">
    <property type="entry name" value="aa-tRNA-synth_II/BPL/LPL"/>
</dbReference>
<reference evidence="11" key="1">
    <citation type="submission" date="2023-04" db="EMBL/GenBank/DDBJ databases">
        <title>Ambrosiozyma monospora NBRC 1965.</title>
        <authorList>
            <person name="Ichikawa N."/>
            <person name="Sato H."/>
            <person name="Tonouchi N."/>
        </authorList>
    </citation>
    <scope>NUCLEOTIDE SEQUENCE</scope>
    <source>
        <strain evidence="11">NBRC 1965</strain>
    </source>
</reference>
<evidence type="ECO:0000256" key="3">
    <source>
        <dbReference type="ARBA" id="ARBA00022598"/>
    </source>
</evidence>
<organism evidence="11 12">
    <name type="scientific">Ambrosiozyma monospora</name>
    <name type="common">Yeast</name>
    <name type="synonym">Endomycopsis monosporus</name>
    <dbReference type="NCBI Taxonomy" id="43982"/>
    <lineage>
        <taxon>Eukaryota</taxon>
        <taxon>Fungi</taxon>
        <taxon>Dikarya</taxon>
        <taxon>Ascomycota</taxon>
        <taxon>Saccharomycotina</taxon>
        <taxon>Pichiomycetes</taxon>
        <taxon>Pichiales</taxon>
        <taxon>Pichiaceae</taxon>
        <taxon>Ambrosiozyma</taxon>
    </lineage>
</organism>
<dbReference type="InterPro" id="IPR004499">
    <property type="entry name" value="Pro-tRNA-ligase_IIa_arc-type"/>
</dbReference>
<dbReference type="InterPro" id="IPR006195">
    <property type="entry name" value="aa-tRNA-synth_II"/>
</dbReference>
<dbReference type="PANTHER" id="PTHR43382">
    <property type="entry name" value="PROLYL-TRNA SYNTHETASE"/>
    <property type="match status" value="1"/>
</dbReference>
<keyword evidence="7" id="KW-0030">Aminoacyl-tRNA synthetase</keyword>
<feature type="domain" description="Aminoacyl-transfer RNA synthetases class-II family profile" evidence="10">
    <location>
        <begin position="1"/>
        <end position="218"/>
    </location>
</feature>
<keyword evidence="5" id="KW-0067">ATP-binding</keyword>
<evidence type="ECO:0000256" key="4">
    <source>
        <dbReference type="ARBA" id="ARBA00022741"/>
    </source>
</evidence>
<evidence type="ECO:0000313" key="12">
    <source>
        <dbReference type="Proteomes" id="UP001165063"/>
    </source>
</evidence>
<dbReference type="SUPFAM" id="SSF64586">
    <property type="entry name" value="C-terminal domain of ProRS"/>
    <property type="match status" value="1"/>
</dbReference>
<sequence length="438" mass="49662">MFVSSRVLEKEKDHIEGFAPEVAWVTRAGSSELDEPIAIRPTSETVMYPYYAKWIRSHRDLPLKLNQWNSVVRWEFKHPQPFLRTREFLWQEGHTAHLTEKEADEQVMYILELYRRVYEELLAVPVVPGTKTENEKFAGGKYTTSVEGYIPATGRGIQGATSHHLGENFSRMFQISVENPEGTDKPKVFANQTSWGISTRSIGVMVMIHSDNKGLVIPPKVSQFQVVIIPVGVTAKTSKADKENIYESCKSLEKQLKLAGIRTTSDYRDNYSPGWKFSNWELKGLPVRLELGPKDIANGSVLAVRRDNGAKVSIKLSEIETKLPELLDDIQKSLFLAAKKKFDTHRVIVEEWKDFVHVLNQKNVILAPWCGVPECEDNIKKESARKDDGEAFEVDEKAPSMGAKSLCTPFEQPKLKPGQKCVLCDKLAVNYTLFGRSY</sequence>
<dbReference type="FunFam" id="3.40.50.800:FF:000005">
    <property type="entry name" value="bifunctional glutamate/proline--tRNA ligase"/>
    <property type="match status" value="1"/>
</dbReference>
<dbReference type="SMART" id="SM00946">
    <property type="entry name" value="ProRS-C_1"/>
    <property type="match status" value="1"/>
</dbReference>
<dbReference type="InterPro" id="IPR017449">
    <property type="entry name" value="Pro-tRNA_synth_II"/>
</dbReference>
<dbReference type="GO" id="GO:0005737">
    <property type="term" value="C:cytoplasm"/>
    <property type="evidence" value="ECO:0007669"/>
    <property type="project" value="InterPro"/>
</dbReference>
<keyword evidence="4" id="KW-0547">Nucleotide-binding</keyword>
<evidence type="ECO:0000259" key="10">
    <source>
        <dbReference type="PROSITE" id="PS50862"/>
    </source>
</evidence>
<dbReference type="FunFam" id="3.30.110.30:FF:000001">
    <property type="entry name" value="Bifunctional glutamate/proline--tRNA ligase"/>
    <property type="match status" value="1"/>
</dbReference>
<dbReference type="PROSITE" id="PS50862">
    <property type="entry name" value="AA_TRNA_LIGASE_II"/>
    <property type="match status" value="1"/>
</dbReference>
<dbReference type="InterPro" id="IPR036621">
    <property type="entry name" value="Anticodon-bd_dom_sf"/>
</dbReference>
<dbReference type="GO" id="GO:0017101">
    <property type="term" value="C:aminoacyl-tRNA synthetase multienzyme complex"/>
    <property type="evidence" value="ECO:0007669"/>
    <property type="project" value="TreeGrafter"/>
</dbReference>
<dbReference type="InterPro" id="IPR016061">
    <property type="entry name" value="Pro-tRNA_ligase_II_C"/>
</dbReference>
<dbReference type="NCBIfam" id="TIGR00408">
    <property type="entry name" value="proS_fam_I"/>
    <property type="match status" value="1"/>
</dbReference>
<dbReference type="GO" id="GO:0004827">
    <property type="term" value="F:proline-tRNA ligase activity"/>
    <property type="evidence" value="ECO:0007669"/>
    <property type="project" value="UniProtKB-EC"/>
</dbReference>
<dbReference type="Pfam" id="PF09180">
    <property type="entry name" value="ProRS-C_1"/>
    <property type="match status" value="1"/>
</dbReference>
<gene>
    <name evidence="11" type="ORF">Amon01_000528200</name>
</gene>
<dbReference type="Pfam" id="PF03129">
    <property type="entry name" value="HGTP_anticodon"/>
    <property type="match status" value="1"/>
</dbReference>
<dbReference type="Gene3D" id="3.30.930.10">
    <property type="entry name" value="Bira Bifunctional Protein, Domain 2"/>
    <property type="match status" value="1"/>
</dbReference>
<evidence type="ECO:0000256" key="2">
    <source>
        <dbReference type="ARBA" id="ARBA00012831"/>
    </source>
</evidence>
<evidence type="ECO:0000313" key="11">
    <source>
        <dbReference type="EMBL" id="GMG39368.1"/>
    </source>
</evidence>
<dbReference type="OrthoDB" id="1350766at2759"/>
<comment type="caution">
    <text evidence="11">The sequence shown here is derived from an EMBL/GenBank/DDBJ whole genome shotgun (WGS) entry which is preliminary data.</text>
</comment>
<evidence type="ECO:0000256" key="5">
    <source>
        <dbReference type="ARBA" id="ARBA00022840"/>
    </source>
</evidence>
<evidence type="ECO:0000256" key="6">
    <source>
        <dbReference type="ARBA" id="ARBA00022917"/>
    </source>
</evidence>
<name>A0A9W6YUQ6_AMBMO</name>
<dbReference type="Gene3D" id="3.40.50.800">
    <property type="entry name" value="Anticodon-binding domain"/>
    <property type="match status" value="1"/>
</dbReference>
<evidence type="ECO:0000256" key="9">
    <source>
        <dbReference type="ARBA" id="ARBA00047671"/>
    </source>
</evidence>